<protein>
    <submittedName>
        <fullName evidence="1">Uncharacterized protein</fullName>
    </submittedName>
</protein>
<organism evidence="1 2">
    <name type="scientific">Psychrobacter pasteurii</name>
    <dbReference type="NCBI Taxonomy" id="1945520"/>
    <lineage>
        <taxon>Bacteria</taxon>
        <taxon>Pseudomonadati</taxon>
        <taxon>Pseudomonadota</taxon>
        <taxon>Gammaproteobacteria</taxon>
        <taxon>Moraxellales</taxon>
        <taxon>Moraxellaceae</taxon>
        <taxon>Psychrobacter</taxon>
    </lineage>
</organism>
<dbReference type="EMBL" id="FUGD01000062">
    <property type="protein sequence ID" value="SJM36818.1"/>
    <property type="molecule type" value="Genomic_DNA"/>
</dbReference>
<keyword evidence="2" id="KW-1185">Reference proteome</keyword>
<evidence type="ECO:0000313" key="1">
    <source>
        <dbReference type="EMBL" id="SJM36818.1"/>
    </source>
</evidence>
<dbReference type="RefSeq" id="WP_077448202.1">
    <property type="nucleotide sequence ID" value="NZ_FUGD01000062.1"/>
</dbReference>
<dbReference type="OrthoDB" id="6713157at2"/>
<sequence length="321" mass="37690">MTIIFSDPQLIERQRNLQYLKKVLDRLTDRQVSHVIYLINMESNRQRAMGLHFIDLSGIQDVNRKEGLKERLVGLDNLKEYLDDKIIQMQANLLPESEFDWLKKDLRRQVSCLRVLELGSHWHFSKLEMNKQPLDSIYSYIDNLFIVTAEGYVPATLDCKANILANIKSFLNTNRESESYTRWLNINDKNQIEWAQNYLQRNGYYINNLNIDISHIEVVRDIVLSSLDTIYLLIYPTNYVSCMATEKLLFIDKMKRAWSQKKFRDASKTKSQYHLPLTRMTKTRLEKLAEVKGLSTTAMLDAIINTAYERDCLGENGEELY</sequence>
<evidence type="ECO:0000313" key="2">
    <source>
        <dbReference type="Proteomes" id="UP000188169"/>
    </source>
</evidence>
<dbReference type="AlphaFoldDB" id="A0A1R4EEB0"/>
<accession>A0A1R4EEB0</accession>
<dbReference type="Proteomes" id="UP000188169">
    <property type="component" value="Unassembled WGS sequence"/>
</dbReference>
<gene>
    <name evidence="1" type="ORF">A1019T_00785</name>
</gene>
<reference evidence="2" key="1">
    <citation type="submission" date="2017-02" db="EMBL/GenBank/DDBJ databases">
        <authorList>
            <person name="Mornico D."/>
        </authorList>
    </citation>
    <scope>NUCLEOTIDE SEQUENCE [LARGE SCALE GENOMIC DNA]</scope>
</reference>
<proteinExistence type="predicted"/>
<name>A0A1R4EEB0_9GAMM</name>